<organism evidence="1 2">
    <name type="scientific">Enterocloster hominis</name>
    <name type="common">ex Hitch et al. 2024</name>
    <dbReference type="NCBI Taxonomy" id="1917870"/>
    <lineage>
        <taxon>Bacteria</taxon>
        <taxon>Bacillati</taxon>
        <taxon>Bacillota</taxon>
        <taxon>Clostridia</taxon>
        <taxon>Lachnospirales</taxon>
        <taxon>Lachnospiraceae</taxon>
        <taxon>Enterocloster</taxon>
    </lineage>
</organism>
<comment type="caution">
    <text evidence="1">The sequence shown here is derived from an EMBL/GenBank/DDBJ whole genome shotgun (WGS) entry which is preliminary data.</text>
</comment>
<evidence type="ECO:0000313" key="1">
    <source>
        <dbReference type="EMBL" id="MEQ2428510.1"/>
    </source>
</evidence>
<proteinExistence type="predicted"/>
<dbReference type="RefSeq" id="WP_040381563.1">
    <property type="nucleotide sequence ID" value="NZ_JBBMFM010000187.1"/>
</dbReference>
<accession>A0ABV1DDQ5</accession>
<reference evidence="1 2" key="1">
    <citation type="submission" date="2024-03" db="EMBL/GenBank/DDBJ databases">
        <title>Human intestinal bacterial collection.</title>
        <authorList>
            <person name="Pauvert C."/>
            <person name="Hitch T.C.A."/>
            <person name="Clavel T."/>
        </authorList>
    </citation>
    <scope>NUCLEOTIDE SEQUENCE [LARGE SCALE GENOMIC DNA]</scope>
    <source>
        <strain evidence="1 2">CLA-SR-H021</strain>
    </source>
</reference>
<sequence length="68" mass="7456">MNWLAPGGGDYLRHGNGGDGSLPPGVFLSDILCPVSFVRYLLIRYPVNPGFLISPAFHSVICREERLP</sequence>
<dbReference type="EMBL" id="JBBMFM010000187">
    <property type="protein sequence ID" value="MEQ2428510.1"/>
    <property type="molecule type" value="Genomic_DNA"/>
</dbReference>
<evidence type="ECO:0000313" key="2">
    <source>
        <dbReference type="Proteomes" id="UP001454086"/>
    </source>
</evidence>
<gene>
    <name evidence="1" type="ORF">WMQ36_26475</name>
</gene>
<name>A0ABV1DDQ5_9FIRM</name>
<keyword evidence="2" id="KW-1185">Reference proteome</keyword>
<dbReference type="Proteomes" id="UP001454086">
    <property type="component" value="Unassembled WGS sequence"/>
</dbReference>
<protein>
    <submittedName>
        <fullName evidence="1">Uncharacterized protein</fullName>
    </submittedName>
</protein>